<keyword evidence="1" id="KW-0472">Membrane</keyword>
<feature type="transmembrane region" description="Helical" evidence="1">
    <location>
        <begin position="98"/>
        <end position="120"/>
    </location>
</feature>
<evidence type="ECO:0000313" key="3">
    <source>
        <dbReference type="Proteomes" id="UP001623661"/>
    </source>
</evidence>
<feature type="transmembrane region" description="Helical" evidence="1">
    <location>
        <begin position="44"/>
        <end position="67"/>
    </location>
</feature>
<organism evidence="2 3">
    <name type="scientific">Candidatus Clostridium radicumherbarum</name>
    <dbReference type="NCBI Taxonomy" id="3381662"/>
    <lineage>
        <taxon>Bacteria</taxon>
        <taxon>Bacillati</taxon>
        <taxon>Bacillota</taxon>
        <taxon>Clostridia</taxon>
        <taxon>Eubacteriales</taxon>
        <taxon>Clostridiaceae</taxon>
        <taxon>Clostridium</taxon>
    </lineage>
</organism>
<gene>
    <name evidence="2" type="ORF">ACJDUH_06485</name>
</gene>
<evidence type="ECO:0000256" key="1">
    <source>
        <dbReference type="SAM" id="Phobius"/>
    </source>
</evidence>
<dbReference type="RefSeq" id="WP_406764340.1">
    <property type="nucleotide sequence ID" value="NZ_JBJHZY010000001.1"/>
</dbReference>
<feature type="transmembrane region" description="Helical" evidence="1">
    <location>
        <begin position="127"/>
        <end position="150"/>
    </location>
</feature>
<protein>
    <submittedName>
        <fullName evidence="2">ECF transporter S component</fullName>
    </submittedName>
</protein>
<feature type="transmembrane region" description="Helical" evidence="1">
    <location>
        <begin position="7"/>
        <end position="24"/>
    </location>
</feature>
<dbReference type="Gene3D" id="1.10.1760.20">
    <property type="match status" value="1"/>
</dbReference>
<proteinExistence type="predicted"/>
<dbReference type="Proteomes" id="UP001623661">
    <property type="component" value="Unassembled WGS sequence"/>
</dbReference>
<accession>A0ABW8TQF9</accession>
<keyword evidence="3" id="KW-1185">Reference proteome</keyword>
<name>A0ABW8TQF9_9CLOT</name>
<keyword evidence="1" id="KW-1133">Transmembrane helix</keyword>
<evidence type="ECO:0000313" key="2">
    <source>
        <dbReference type="EMBL" id="MFL0267747.1"/>
    </source>
</evidence>
<reference evidence="2 3" key="1">
    <citation type="submission" date="2024-11" db="EMBL/GenBank/DDBJ databases">
        <authorList>
            <person name="Heng Y.C."/>
            <person name="Lim A.C.H."/>
            <person name="Lee J.K.Y."/>
            <person name="Kittelmann S."/>
        </authorList>
    </citation>
    <scope>NUCLEOTIDE SEQUENCE [LARGE SCALE GENOMIC DNA]</scope>
    <source>
        <strain evidence="2 3">WILCCON 0202</strain>
    </source>
</reference>
<keyword evidence="1" id="KW-0812">Transmembrane</keyword>
<comment type="caution">
    <text evidence="2">The sequence shown here is derived from an EMBL/GenBank/DDBJ whole genome shotgun (WGS) entry which is preliminary data.</text>
</comment>
<dbReference type="EMBL" id="JBJHZY010000001">
    <property type="protein sequence ID" value="MFL0267747.1"/>
    <property type="molecule type" value="Genomic_DNA"/>
</dbReference>
<sequence>MKDIRKLTYAALLTAWVIIIPIYFKGLQVVLPPFTATITAHVPIFLAMLLGPEAAVMVALGSALGFFISSPIYVAARALMHVIVALVGANLIKKGKSFNTALIVTAPIHAVLEALVVIPFGFTMYKVLIVVGVGTLLHHSVDAVISSVLVKSISKATRKDLIKEFSSNR</sequence>